<feature type="transmembrane region" description="Helical" evidence="7">
    <location>
        <begin position="804"/>
        <end position="825"/>
    </location>
</feature>
<dbReference type="PANTHER" id="PTHR21535">
    <property type="entry name" value="MAGNESIUM AND COBALT TRANSPORT PROTEIN/MITOCHONDRIAL IMPORT INNER MEMBRANE TRANSLOCASE SUBUNIT TIM8"/>
    <property type="match status" value="1"/>
</dbReference>
<sequence length="832" mass="93434">MSSSNRFSPLGPGPSAATSSAPTSTLMASAPPAAQPSPQPSQSQSQAQRTQKKKKNHRGGKKKRSRRKSFALLHDHDELGESSGNGFYNVSQANLSGTSIDSETLLDHREQQPMRVRRSSTIAGPGSFQNPFSSLSTSRLRSMQNAQSGEESPSGRWDESAPLLSESVRRPASQGVPSYGTSDARQGRNRSRRTSSSSSKARLRTAYSAKDKYDINHPPSIPGSPTFGPSDGIDLNFGDVMMRDELTVESGDEALSDAEGTHRPDHEMRLPPQASGDVCFPGPGMSDMGDDEVQSRFDNRRRYRTRRRRGRWPDLSVLEDWAEFEKEDSSNERRVKTITEPQLINGRLRPVRKGWFQTEEEAPFRFTYFNEEFQSTIHSQSISGLVQQGTDFQGLFIPDPRILSSDEESDSEDIMSQPSKPRYSGEGLEADTKPPTRQPSVDTRKEGFMSPPARDGTNSSSRSASIRGNKSPDHLTPKESNDTNNTGVPKVSEKPVRYGERPVWWLDVLSPTEDEMKVLAKAFGIHPLTAEDVMLQEAREKVELFRHYYFVNYRTFDQDFNSDNFLEPVNMYVIVFREGVLSFHFSVTPHPANVRRRIRQLRDYLILSSDWISYAIIDDITDVFQPLIQNIEDEVDEIDDSILQLHTSADKRLNDEKAARNDDAATIADSSGDMLRRVGDCRKRVMSLYRLLGNKADVIKGFAKRCNERWEVAPRSEIGLYLGDIQDHIVTMTSNLSHYEKILARSHGNYLAQINIRMNERQEQTADVLGKLTVLGTIVLPMNIITGLWGMNVWVPGQESEGDLTWFACITAGLLLFGVACYMIAKRVYNIV</sequence>
<dbReference type="GO" id="GO:0000329">
    <property type="term" value="C:fungal-type vacuole membrane"/>
    <property type="evidence" value="ECO:0007669"/>
    <property type="project" value="TreeGrafter"/>
</dbReference>
<name>A0A2T4B810_9HYPO</name>
<feature type="compositionally biased region" description="Basic and acidic residues" evidence="6">
    <location>
        <begin position="470"/>
        <end position="481"/>
    </location>
</feature>
<dbReference type="InterPro" id="IPR045861">
    <property type="entry name" value="CorA_cytoplasmic_dom"/>
</dbReference>
<dbReference type="EMBL" id="KZ680215">
    <property type="protein sequence ID" value="PTB65466.1"/>
    <property type="molecule type" value="Genomic_DNA"/>
</dbReference>
<dbReference type="CDD" id="cd12829">
    <property type="entry name" value="Alr1p-like"/>
    <property type="match status" value="1"/>
</dbReference>
<dbReference type="InterPro" id="IPR044089">
    <property type="entry name" value="Alr1-like"/>
</dbReference>
<feature type="compositionally biased region" description="Basic and acidic residues" evidence="6">
    <location>
        <begin position="259"/>
        <end position="269"/>
    </location>
</feature>
<dbReference type="Proteomes" id="UP000241546">
    <property type="component" value="Unassembled WGS sequence"/>
</dbReference>
<feature type="compositionally biased region" description="Low complexity" evidence="6">
    <location>
        <begin position="8"/>
        <end position="32"/>
    </location>
</feature>
<dbReference type="FunFam" id="1.20.58.340:FF:000008">
    <property type="entry name" value="CorA family metal ion transporter"/>
    <property type="match status" value="1"/>
</dbReference>
<dbReference type="OrthoDB" id="29879at2759"/>
<keyword evidence="4 7" id="KW-1133">Transmembrane helix</keyword>
<accession>A0A2T4B810</accession>
<dbReference type="Gene3D" id="3.30.460.20">
    <property type="entry name" value="CorA soluble domain-like"/>
    <property type="match status" value="1"/>
</dbReference>
<dbReference type="SUPFAM" id="SSF143865">
    <property type="entry name" value="CorA soluble domain-like"/>
    <property type="match status" value="1"/>
</dbReference>
<evidence type="ECO:0000256" key="6">
    <source>
        <dbReference type="SAM" id="MobiDB-lite"/>
    </source>
</evidence>
<feature type="compositionally biased region" description="Polar residues" evidence="6">
    <location>
        <begin position="119"/>
        <end position="151"/>
    </location>
</feature>
<dbReference type="Pfam" id="PF01544">
    <property type="entry name" value="CorA"/>
    <property type="match status" value="1"/>
</dbReference>
<evidence type="ECO:0000256" key="7">
    <source>
        <dbReference type="SAM" id="Phobius"/>
    </source>
</evidence>
<dbReference type="GeneID" id="36600886"/>
<dbReference type="Gene3D" id="1.20.58.340">
    <property type="entry name" value="Magnesium transport protein CorA, transmembrane region"/>
    <property type="match status" value="2"/>
</dbReference>
<feature type="compositionally biased region" description="Basic residues" evidence="6">
    <location>
        <begin position="50"/>
        <end position="69"/>
    </location>
</feature>
<feature type="compositionally biased region" description="Polar residues" evidence="6">
    <location>
        <begin position="175"/>
        <end position="184"/>
    </location>
</feature>
<gene>
    <name evidence="8" type="ORF">BBK36DRAFT_1135814</name>
</gene>
<dbReference type="GO" id="GO:0010961">
    <property type="term" value="P:intracellular magnesium ion homeostasis"/>
    <property type="evidence" value="ECO:0007669"/>
    <property type="project" value="TreeGrafter"/>
</dbReference>
<dbReference type="GO" id="GO:0015095">
    <property type="term" value="F:magnesium ion transmembrane transporter activity"/>
    <property type="evidence" value="ECO:0007669"/>
    <property type="project" value="InterPro"/>
</dbReference>
<evidence type="ECO:0000256" key="3">
    <source>
        <dbReference type="ARBA" id="ARBA00022692"/>
    </source>
</evidence>
<keyword evidence="3 7" id="KW-0812">Transmembrane</keyword>
<keyword evidence="5 7" id="KW-0472">Membrane</keyword>
<feature type="compositionally biased region" description="Polar residues" evidence="6">
    <location>
        <begin position="82"/>
        <end position="102"/>
    </location>
</feature>
<protein>
    <submittedName>
        <fullName evidence="8">Magnesium transporter</fullName>
    </submittedName>
</protein>
<dbReference type="SUPFAM" id="SSF144083">
    <property type="entry name" value="Magnesium transport protein CorA, transmembrane region"/>
    <property type="match status" value="1"/>
</dbReference>
<comment type="subcellular location">
    <subcellularLocation>
        <location evidence="1">Membrane</location>
        <topology evidence="1">Multi-pass membrane protein</topology>
    </subcellularLocation>
</comment>
<dbReference type="PANTHER" id="PTHR21535:SF51">
    <property type="entry name" value="MANGANESE RESISTANCE PROTEIN MNR2"/>
    <property type="match status" value="1"/>
</dbReference>
<proteinExistence type="inferred from homology"/>
<comment type="similarity">
    <text evidence="2">Belongs to the CorA metal ion transporter (MIT) (TC 1.A.35) family.</text>
</comment>
<feature type="compositionally biased region" description="Polar residues" evidence="6">
    <location>
        <begin position="456"/>
        <end position="468"/>
    </location>
</feature>
<evidence type="ECO:0000313" key="9">
    <source>
        <dbReference type="Proteomes" id="UP000241546"/>
    </source>
</evidence>
<dbReference type="RefSeq" id="XP_024748786.1">
    <property type="nucleotide sequence ID" value="XM_024892768.1"/>
</dbReference>
<evidence type="ECO:0000313" key="8">
    <source>
        <dbReference type="EMBL" id="PTB65466.1"/>
    </source>
</evidence>
<keyword evidence="9" id="KW-1185">Reference proteome</keyword>
<evidence type="ECO:0000256" key="5">
    <source>
        <dbReference type="ARBA" id="ARBA00023136"/>
    </source>
</evidence>
<evidence type="ECO:0000256" key="1">
    <source>
        <dbReference type="ARBA" id="ARBA00004141"/>
    </source>
</evidence>
<feature type="region of interest" description="Disordered" evidence="6">
    <location>
        <begin position="1"/>
        <end position="231"/>
    </location>
</feature>
<feature type="region of interest" description="Disordered" evidence="6">
    <location>
        <begin position="396"/>
        <end position="494"/>
    </location>
</feature>
<feature type="region of interest" description="Disordered" evidence="6">
    <location>
        <begin position="251"/>
        <end position="273"/>
    </location>
</feature>
<dbReference type="InterPro" id="IPR002523">
    <property type="entry name" value="MgTranspt_CorA/ZnTranspt_ZntB"/>
</dbReference>
<organism evidence="8 9">
    <name type="scientific">Trichoderma citrinoviride</name>
    <dbReference type="NCBI Taxonomy" id="58853"/>
    <lineage>
        <taxon>Eukaryota</taxon>
        <taxon>Fungi</taxon>
        <taxon>Dikarya</taxon>
        <taxon>Ascomycota</taxon>
        <taxon>Pezizomycotina</taxon>
        <taxon>Sordariomycetes</taxon>
        <taxon>Hypocreomycetidae</taxon>
        <taxon>Hypocreales</taxon>
        <taxon>Hypocreaceae</taxon>
        <taxon>Trichoderma</taxon>
    </lineage>
</organism>
<dbReference type="InterPro" id="IPR045863">
    <property type="entry name" value="CorA_TM1_TM2"/>
</dbReference>
<evidence type="ECO:0000256" key="2">
    <source>
        <dbReference type="ARBA" id="ARBA00009765"/>
    </source>
</evidence>
<dbReference type="AlphaFoldDB" id="A0A2T4B810"/>
<reference evidence="9" key="1">
    <citation type="submission" date="2016-07" db="EMBL/GenBank/DDBJ databases">
        <title>Multiple horizontal gene transfer events from other fungi enriched the ability of initially mycotrophic Trichoderma (Ascomycota) to feed on dead plant biomass.</title>
        <authorList>
            <consortium name="DOE Joint Genome Institute"/>
            <person name="Atanasova L."/>
            <person name="Chenthamara K."/>
            <person name="Zhang J."/>
            <person name="Grujic M."/>
            <person name="Henrissat B."/>
            <person name="Kuo A."/>
            <person name="Aerts A."/>
            <person name="Salamov A."/>
            <person name="Lipzen A."/>
            <person name="Labutti K."/>
            <person name="Barry K."/>
            <person name="Miao Y."/>
            <person name="Rahimi M.J."/>
            <person name="Shen Q."/>
            <person name="Grigoriev I.V."/>
            <person name="Kubicek C.P."/>
            <person name="Druzhinina I.S."/>
        </authorList>
    </citation>
    <scope>NUCLEOTIDE SEQUENCE [LARGE SCALE GENOMIC DNA]</scope>
    <source>
        <strain evidence="9">TUCIM 6016</strain>
    </source>
</reference>
<evidence type="ECO:0000256" key="4">
    <source>
        <dbReference type="ARBA" id="ARBA00022989"/>
    </source>
</evidence>
<dbReference type="FunFam" id="1.20.58.340:FF:000014">
    <property type="entry name" value="CorA family metal ion transporter"/>
    <property type="match status" value="1"/>
</dbReference>